<dbReference type="AlphaFoldDB" id="A0A7U4DJ52"/>
<geneLocation type="plasmid" evidence="1 2">
    <name>118a_lp28-4</name>
</geneLocation>
<evidence type="ECO:0000313" key="2">
    <source>
        <dbReference type="Proteomes" id="UP000006208"/>
    </source>
</evidence>
<dbReference type="Proteomes" id="UP000006208">
    <property type="component" value="Plasmid 118a_lp28-4"/>
</dbReference>
<name>A0A7U4DJ52_BORBG</name>
<gene>
    <name evidence="1" type="ORF">BBU118A_I27</name>
</gene>
<dbReference type="GeneID" id="71201435"/>
<reference evidence="1 2" key="1">
    <citation type="journal article" date="2011" name="J. Bacteriol.">
        <title>Whole-genome sequences of thirteen isolates of Borrelia burgdorferi.</title>
        <authorList>
            <person name="Schutzer S.E."/>
            <person name="Fraser-Liggett C.M."/>
            <person name="Casjens S.R."/>
            <person name="Qiu W.G."/>
            <person name="Dunn J.J."/>
            <person name="Mongodin E.F."/>
            <person name="Luft B.J."/>
        </authorList>
    </citation>
    <scope>NUCLEOTIDE SEQUENCE [LARGE SCALE GENOMIC DNA]</scope>
    <source>
        <strain evidence="1 2">118a</strain>
        <plasmid evidence="1 2">118a_lp28-4</plasmid>
    </source>
</reference>
<dbReference type="RefSeq" id="WP_010257051.1">
    <property type="nucleotide sequence ID" value="NC_012240.1"/>
</dbReference>
<dbReference type="EMBL" id="CP001541">
    <property type="protein sequence ID" value="ACN93109.1"/>
    <property type="molecule type" value="Genomic_DNA"/>
</dbReference>
<proteinExistence type="predicted"/>
<organism evidence="1 2">
    <name type="scientific">Borreliella burgdorferi 118a</name>
    <dbReference type="NCBI Taxonomy" id="476210"/>
    <lineage>
        <taxon>Bacteria</taxon>
        <taxon>Pseudomonadati</taxon>
        <taxon>Spirochaetota</taxon>
        <taxon>Spirochaetia</taxon>
        <taxon>Spirochaetales</taxon>
        <taxon>Borreliaceae</taxon>
        <taxon>Borreliella</taxon>
    </lineage>
</organism>
<keyword evidence="1" id="KW-0614">Plasmid</keyword>
<sequence>MTVNTINDINKANNFSLSRIKNFFLKHGFSKDNIKMGFMEFNEEAYKESLYKYRAYRG</sequence>
<accession>A0A7U4DJ52</accession>
<protein>
    <submittedName>
        <fullName evidence="1">Uncharacterized protein</fullName>
    </submittedName>
</protein>
<evidence type="ECO:0000313" key="1">
    <source>
        <dbReference type="EMBL" id="ACN93109.1"/>
    </source>
</evidence>